<protein>
    <submittedName>
        <fullName evidence="1">Uncharacterized protein</fullName>
    </submittedName>
</protein>
<evidence type="ECO:0000313" key="1">
    <source>
        <dbReference type="EMBL" id="MBA0555173.1"/>
    </source>
</evidence>
<evidence type="ECO:0000313" key="2">
    <source>
        <dbReference type="Proteomes" id="UP000593572"/>
    </source>
</evidence>
<accession>A0A7J8LS29</accession>
<dbReference type="Proteomes" id="UP000593572">
    <property type="component" value="Unassembled WGS sequence"/>
</dbReference>
<dbReference type="AlphaFoldDB" id="A0A7J8LS29"/>
<reference evidence="1 2" key="1">
    <citation type="journal article" date="2019" name="Genome Biol. Evol.">
        <title>Insights into the evolution of the New World diploid cottons (Gossypium, subgenus Houzingenia) based on genome sequencing.</title>
        <authorList>
            <person name="Grover C.E."/>
            <person name="Arick M.A. 2nd"/>
            <person name="Thrash A."/>
            <person name="Conover J.L."/>
            <person name="Sanders W.S."/>
            <person name="Peterson D.G."/>
            <person name="Frelichowski J.E."/>
            <person name="Scheffler J.A."/>
            <person name="Scheffler B.E."/>
            <person name="Wendel J.F."/>
        </authorList>
    </citation>
    <scope>NUCLEOTIDE SEQUENCE [LARGE SCALE GENOMIC DNA]</scope>
    <source>
        <strain evidence="1">157</strain>
        <tissue evidence="1">Leaf</tissue>
    </source>
</reference>
<keyword evidence="2" id="KW-1185">Reference proteome</keyword>
<organism evidence="1 2">
    <name type="scientific">Gossypium lobatum</name>
    <dbReference type="NCBI Taxonomy" id="34289"/>
    <lineage>
        <taxon>Eukaryota</taxon>
        <taxon>Viridiplantae</taxon>
        <taxon>Streptophyta</taxon>
        <taxon>Embryophyta</taxon>
        <taxon>Tracheophyta</taxon>
        <taxon>Spermatophyta</taxon>
        <taxon>Magnoliopsida</taxon>
        <taxon>eudicotyledons</taxon>
        <taxon>Gunneridae</taxon>
        <taxon>Pentapetalae</taxon>
        <taxon>rosids</taxon>
        <taxon>malvids</taxon>
        <taxon>Malvales</taxon>
        <taxon>Malvaceae</taxon>
        <taxon>Malvoideae</taxon>
        <taxon>Gossypium</taxon>
    </lineage>
</organism>
<comment type="caution">
    <text evidence="1">The sequence shown here is derived from an EMBL/GenBank/DDBJ whole genome shotgun (WGS) entry which is preliminary data.</text>
</comment>
<proteinExistence type="predicted"/>
<sequence length="23" mass="2809">MLSCLNIRCLLMRRKRLCFIDIP</sequence>
<dbReference type="EMBL" id="JABEZX010000004">
    <property type="protein sequence ID" value="MBA0555173.1"/>
    <property type="molecule type" value="Genomic_DNA"/>
</dbReference>
<gene>
    <name evidence="1" type="ORF">Golob_014228</name>
</gene>
<name>A0A7J8LS29_9ROSI</name>